<feature type="transmembrane region" description="Helical" evidence="1">
    <location>
        <begin position="140"/>
        <end position="163"/>
    </location>
</feature>
<evidence type="ECO:0000256" key="1">
    <source>
        <dbReference type="SAM" id="Phobius"/>
    </source>
</evidence>
<dbReference type="AlphaFoldDB" id="A0A1L6MXR9"/>
<gene>
    <name evidence="2" type="ORF">BCY86_06100</name>
</gene>
<keyword evidence="1" id="KW-0812">Transmembrane</keyword>
<dbReference type="Proteomes" id="UP000185544">
    <property type="component" value="Chromosome"/>
</dbReference>
<dbReference type="EMBL" id="CP016908">
    <property type="protein sequence ID" value="APS00300.1"/>
    <property type="molecule type" value="Genomic_DNA"/>
</dbReference>
<name>A0A1L6MXR9_9BACT</name>
<organism evidence="2 3">
    <name type="scientific">Pajaroellobacter abortibovis</name>
    <dbReference type="NCBI Taxonomy" id="1882918"/>
    <lineage>
        <taxon>Bacteria</taxon>
        <taxon>Pseudomonadati</taxon>
        <taxon>Myxococcota</taxon>
        <taxon>Polyangia</taxon>
        <taxon>Polyangiales</taxon>
        <taxon>Polyangiaceae</taxon>
    </lineage>
</organism>
<keyword evidence="1" id="KW-1133">Transmembrane helix</keyword>
<dbReference type="KEGG" id="pabo:BCY86_06100"/>
<accession>A0A1L6MXR9</accession>
<sequence length="193" mass="22330">MIGVCVSASLYRLLIVTKPTLLDLSLLFKKLKSWENDKKRRQKMIQAMVLHLSSSPFHWESDFLKLLLSKEENKHVLMDEQVASYYFLLHRWAHVPQICARLAMTIGFMLATLVMCRNLMAVPFISSFEGGEEMVMLDRFLSEAITLSMLGLSGAFFCIAVHYRAKRILKERIEEANRLFGYCTAEDFFTSLF</sequence>
<keyword evidence="1" id="KW-0472">Membrane</keyword>
<feature type="transmembrane region" description="Helical" evidence="1">
    <location>
        <begin position="98"/>
        <end position="120"/>
    </location>
</feature>
<dbReference type="STRING" id="1882918.BCY86_06100"/>
<evidence type="ECO:0008006" key="4">
    <source>
        <dbReference type="Google" id="ProtNLM"/>
    </source>
</evidence>
<protein>
    <recommendedName>
        <fullName evidence="4">MotA/TolQ/ExbB proton channel domain-containing protein</fullName>
    </recommendedName>
</protein>
<reference evidence="2 3" key="1">
    <citation type="submission" date="2016-08" db="EMBL/GenBank/DDBJ databases">
        <title>Identification and validation of antigenic proteins from Pajaroellobacter abortibovis using de-novo genome sequence assembly and reverse vaccinology.</title>
        <authorList>
            <person name="Welly B.T."/>
            <person name="Miller M.R."/>
            <person name="Stott J.L."/>
            <person name="Blanchard M.T."/>
            <person name="Islas-Trejo A.D."/>
            <person name="O'Rourke S.M."/>
            <person name="Young A.E."/>
            <person name="Medrano J.F."/>
            <person name="Van Eenennaam A.L."/>
        </authorList>
    </citation>
    <scope>NUCLEOTIDE SEQUENCE [LARGE SCALE GENOMIC DNA]</scope>
    <source>
        <strain evidence="2 3">BTF92-0548A/99-0131</strain>
    </source>
</reference>
<proteinExistence type="predicted"/>
<evidence type="ECO:0000313" key="2">
    <source>
        <dbReference type="EMBL" id="APS00300.1"/>
    </source>
</evidence>
<keyword evidence="3" id="KW-1185">Reference proteome</keyword>
<evidence type="ECO:0000313" key="3">
    <source>
        <dbReference type="Proteomes" id="UP000185544"/>
    </source>
</evidence>